<keyword evidence="3" id="KW-1185">Reference proteome</keyword>
<organism evidence="2 3">
    <name type="scientific">Riccia fluitans</name>
    <dbReference type="NCBI Taxonomy" id="41844"/>
    <lineage>
        <taxon>Eukaryota</taxon>
        <taxon>Viridiplantae</taxon>
        <taxon>Streptophyta</taxon>
        <taxon>Embryophyta</taxon>
        <taxon>Marchantiophyta</taxon>
        <taxon>Marchantiopsida</taxon>
        <taxon>Marchantiidae</taxon>
        <taxon>Marchantiales</taxon>
        <taxon>Ricciaceae</taxon>
        <taxon>Riccia</taxon>
    </lineage>
</organism>
<sequence length="306" mass="34777">MAPRSNRHLKTKEVKIPHLMVAIGRRWRLGFWEASLQLIGVALTITWWRSWLPSRRQPVPSLNTGGSQRNEPWKCGGRFTTFLRPEHFQHNLLAFYHHAWAAITNPTAPTLNWTDAVEKTVSMQIKGLGVCNEATCLGPYLAHLYSHFHEMDAKEKEDSKKRKALIHTVSDSNTEIDTKDEKEPMKEALHVFCEGKASGSKPLDQKLDFAEWGNRVESLGCETSRLFEAFHVEIGSMTAEAVARNMKKMFTPPSIVETDPVEDRLHGEENRLAVMLGHKTPVEGSLMDDSHVTKMLELARMIGQRE</sequence>
<dbReference type="EMBL" id="JBHFFA010000007">
    <property type="protein sequence ID" value="KAL2612554.1"/>
    <property type="molecule type" value="Genomic_DNA"/>
</dbReference>
<protein>
    <submittedName>
        <fullName evidence="2">Uncharacterized protein</fullName>
    </submittedName>
</protein>
<evidence type="ECO:0000313" key="2">
    <source>
        <dbReference type="EMBL" id="KAL2612554.1"/>
    </source>
</evidence>
<comment type="caution">
    <text evidence="2">The sequence shown here is derived from an EMBL/GenBank/DDBJ whole genome shotgun (WGS) entry which is preliminary data.</text>
</comment>
<keyword evidence="1" id="KW-0472">Membrane</keyword>
<dbReference type="Proteomes" id="UP001605036">
    <property type="component" value="Unassembled WGS sequence"/>
</dbReference>
<dbReference type="AlphaFoldDB" id="A0ABD1XUT6"/>
<accession>A0ABD1XUT6</accession>
<keyword evidence="1" id="KW-0812">Transmembrane</keyword>
<feature type="transmembrane region" description="Helical" evidence="1">
    <location>
        <begin position="29"/>
        <end position="48"/>
    </location>
</feature>
<proteinExistence type="predicted"/>
<reference evidence="2 3" key="1">
    <citation type="submission" date="2024-09" db="EMBL/GenBank/DDBJ databases">
        <title>Chromosome-scale assembly of Riccia fluitans.</title>
        <authorList>
            <person name="Paukszto L."/>
            <person name="Sawicki J."/>
            <person name="Karawczyk K."/>
            <person name="Piernik-Szablinska J."/>
            <person name="Szczecinska M."/>
            <person name="Mazdziarz M."/>
        </authorList>
    </citation>
    <scope>NUCLEOTIDE SEQUENCE [LARGE SCALE GENOMIC DNA]</scope>
    <source>
        <strain evidence="2">Rf_01</strain>
        <tissue evidence="2">Aerial parts of the thallus</tissue>
    </source>
</reference>
<name>A0ABD1XUT6_9MARC</name>
<evidence type="ECO:0000256" key="1">
    <source>
        <dbReference type="SAM" id="Phobius"/>
    </source>
</evidence>
<keyword evidence="1" id="KW-1133">Transmembrane helix</keyword>
<gene>
    <name evidence="2" type="ORF">R1flu_024246</name>
</gene>
<evidence type="ECO:0000313" key="3">
    <source>
        <dbReference type="Proteomes" id="UP001605036"/>
    </source>
</evidence>